<comment type="subcellular location">
    <subcellularLocation>
        <location evidence="7">Cytoplasm</location>
    </subcellularLocation>
</comment>
<keyword evidence="4 7" id="KW-0418">Kinase</keyword>
<keyword evidence="9" id="KW-1185">Reference proteome</keyword>
<keyword evidence="7" id="KW-0460">Magnesium</keyword>
<dbReference type="GO" id="GO:0004765">
    <property type="term" value="F:shikimate kinase activity"/>
    <property type="evidence" value="ECO:0007669"/>
    <property type="project" value="UniProtKB-UniRule"/>
</dbReference>
<evidence type="ECO:0000256" key="1">
    <source>
        <dbReference type="ARBA" id="ARBA00022605"/>
    </source>
</evidence>
<dbReference type="CDD" id="cd00464">
    <property type="entry name" value="SK"/>
    <property type="match status" value="1"/>
</dbReference>
<dbReference type="InterPro" id="IPR000623">
    <property type="entry name" value="Shikimate_kinase/TSH1"/>
</dbReference>
<proteinExistence type="inferred from homology"/>
<comment type="similarity">
    <text evidence="7">Belongs to the shikimate kinase family.</text>
</comment>
<dbReference type="SUPFAM" id="SSF52540">
    <property type="entry name" value="P-loop containing nucleoside triphosphate hydrolases"/>
    <property type="match status" value="1"/>
</dbReference>
<protein>
    <recommendedName>
        <fullName evidence="7">Shikimate kinase</fullName>
        <shortName evidence="7">SK</shortName>
        <ecNumber evidence="7">2.7.1.71</ecNumber>
    </recommendedName>
</protein>
<dbReference type="Gene3D" id="3.40.50.300">
    <property type="entry name" value="P-loop containing nucleotide triphosphate hydrolases"/>
    <property type="match status" value="1"/>
</dbReference>
<dbReference type="OrthoDB" id="9800332at2"/>
<keyword evidence="5 7" id="KW-0067">ATP-binding</keyword>
<evidence type="ECO:0000256" key="3">
    <source>
        <dbReference type="ARBA" id="ARBA00022741"/>
    </source>
</evidence>
<evidence type="ECO:0000256" key="5">
    <source>
        <dbReference type="ARBA" id="ARBA00022840"/>
    </source>
</evidence>
<feature type="binding site" evidence="7">
    <location>
        <position position="33"/>
    </location>
    <ligand>
        <name>substrate</name>
    </ligand>
</feature>
<evidence type="ECO:0000313" key="9">
    <source>
        <dbReference type="Proteomes" id="UP000266118"/>
    </source>
</evidence>
<keyword evidence="7" id="KW-0479">Metal-binding</keyword>
<comment type="subunit">
    <text evidence="7">Monomer.</text>
</comment>
<keyword evidence="1 7" id="KW-0028">Amino-acid biosynthesis</keyword>
<evidence type="ECO:0000256" key="2">
    <source>
        <dbReference type="ARBA" id="ARBA00022679"/>
    </source>
</evidence>
<evidence type="ECO:0000256" key="7">
    <source>
        <dbReference type="HAMAP-Rule" id="MF_00109"/>
    </source>
</evidence>
<keyword evidence="2 7" id="KW-0808">Transferase</keyword>
<evidence type="ECO:0000256" key="4">
    <source>
        <dbReference type="ARBA" id="ARBA00022777"/>
    </source>
</evidence>
<dbReference type="EC" id="2.7.1.71" evidence="7"/>
<dbReference type="GO" id="GO:0009423">
    <property type="term" value="P:chorismate biosynthetic process"/>
    <property type="evidence" value="ECO:0007669"/>
    <property type="project" value="UniProtKB-UniRule"/>
</dbReference>
<evidence type="ECO:0000256" key="6">
    <source>
        <dbReference type="ARBA" id="ARBA00023141"/>
    </source>
</evidence>
<comment type="pathway">
    <text evidence="7">Metabolic intermediate biosynthesis; chorismate biosynthesis; chorismate from D-erythrose 4-phosphate and phosphoenolpyruvate: step 5/7.</text>
</comment>
<accession>A0A386HTE1</accession>
<dbReference type="KEGG" id="ark:D6B99_16860"/>
<feature type="binding site" evidence="7">
    <location>
        <position position="118"/>
    </location>
    <ligand>
        <name>ATP</name>
        <dbReference type="ChEBI" id="CHEBI:30616"/>
    </ligand>
</feature>
<feature type="binding site" evidence="7">
    <location>
        <position position="57"/>
    </location>
    <ligand>
        <name>substrate</name>
    </ligand>
</feature>
<reference evidence="8 9" key="1">
    <citation type="submission" date="2018-09" db="EMBL/GenBank/DDBJ databases">
        <title>Arachidicoccus sp. nov., a bacterium isolated from soil.</title>
        <authorList>
            <person name="Weon H.-Y."/>
            <person name="Kwon S.-W."/>
            <person name="Lee S.A."/>
        </authorList>
    </citation>
    <scope>NUCLEOTIDE SEQUENCE [LARGE SCALE GENOMIC DNA]</scope>
    <source>
        <strain evidence="8 9">KIS59-12</strain>
    </source>
</reference>
<dbReference type="PANTHER" id="PTHR21087">
    <property type="entry name" value="SHIKIMATE KINASE"/>
    <property type="match status" value="1"/>
</dbReference>
<dbReference type="PRINTS" id="PR01100">
    <property type="entry name" value="SHIKIMTKNASE"/>
</dbReference>
<sequence>MAKIFLIGMMGVGKSHWAEKWARKLKTGHYDLDNLIENLEEKTIPEIFAEDGENYFRNTEAKILRWFGEKKSFVLATGGGAACFEKNMEWMNRNGITIWLDEPLGILVGRLKLGKENRPLIKNLSDRELHSFIENKLLERESFYRQAQYHLSGSEISNKSLEKILQENE</sequence>
<name>A0A386HTE1_9BACT</name>
<feature type="binding site" evidence="7">
    <location>
        <position position="140"/>
    </location>
    <ligand>
        <name>substrate</name>
    </ligand>
</feature>
<dbReference type="RefSeq" id="WP_119990593.1">
    <property type="nucleotide sequence ID" value="NZ_CP032489.1"/>
</dbReference>
<dbReference type="InterPro" id="IPR031322">
    <property type="entry name" value="Shikimate/glucono_kinase"/>
</dbReference>
<feature type="binding site" evidence="7">
    <location>
        <position position="15"/>
    </location>
    <ligand>
        <name>Mg(2+)</name>
        <dbReference type="ChEBI" id="CHEBI:18420"/>
    </ligand>
</feature>
<dbReference type="EMBL" id="CP032489">
    <property type="protein sequence ID" value="AYD49145.1"/>
    <property type="molecule type" value="Genomic_DNA"/>
</dbReference>
<dbReference type="PANTHER" id="PTHR21087:SF16">
    <property type="entry name" value="SHIKIMATE KINASE 1, CHLOROPLASTIC"/>
    <property type="match status" value="1"/>
</dbReference>
<dbReference type="GO" id="GO:0000287">
    <property type="term" value="F:magnesium ion binding"/>
    <property type="evidence" value="ECO:0007669"/>
    <property type="project" value="UniProtKB-UniRule"/>
</dbReference>
<dbReference type="AlphaFoldDB" id="A0A386HTE1"/>
<comment type="catalytic activity">
    <reaction evidence="7">
        <text>shikimate + ATP = 3-phosphoshikimate + ADP + H(+)</text>
        <dbReference type="Rhea" id="RHEA:13121"/>
        <dbReference type="ChEBI" id="CHEBI:15378"/>
        <dbReference type="ChEBI" id="CHEBI:30616"/>
        <dbReference type="ChEBI" id="CHEBI:36208"/>
        <dbReference type="ChEBI" id="CHEBI:145989"/>
        <dbReference type="ChEBI" id="CHEBI:456216"/>
        <dbReference type="EC" id="2.7.1.71"/>
    </reaction>
</comment>
<feature type="binding site" evidence="7">
    <location>
        <position position="79"/>
    </location>
    <ligand>
        <name>substrate</name>
    </ligand>
</feature>
<dbReference type="HAMAP" id="MF_00109">
    <property type="entry name" value="Shikimate_kinase"/>
    <property type="match status" value="1"/>
</dbReference>
<dbReference type="Pfam" id="PF01202">
    <property type="entry name" value="SKI"/>
    <property type="match status" value="1"/>
</dbReference>
<comment type="function">
    <text evidence="7">Catalyzes the specific phosphorylation of the 3-hydroxyl group of shikimic acid using ATP as a cosubstrate.</text>
</comment>
<comment type="cofactor">
    <cofactor evidence="7">
        <name>Mg(2+)</name>
        <dbReference type="ChEBI" id="CHEBI:18420"/>
    </cofactor>
    <text evidence="7">Binds 1 Mg(2+) ion per subunit.</text>
</comment>
<feature type="binding site" evidence="7">
    <location>
        <begin position="11"/>
        <end position="16"/>
    </location>
    <ligand>
        <name>ATP</name>
        <dbReference type="ChEBI" id="CHEBI:30616"/>
    </ligand>
</feature>
<dbReference type="GO" id="GO:0005524">
    <property type="term" value="F:ATP binding"/>
    <property type="evidence" value="ECO:0007669"/>
    <property type="project" value="UniProtKB-UniRule"/>
</dbReference>
<dbReference type="GO" id="GO:0008652">
    <property type="term" value="P:amino acid biosynthetic process"/>
    <property type="evidence" value="ECO:0007669"/>
    <property type="project" value="UniProtKB-KW"/>
</dbReference>
<evidence type="ECO:0000313" key="8">
    <source>
        <dbReference type="EMBL" id="AYD49145.1"/>
    </source>
</evidence>
<dbReference type="GO" id="GO:0005829">
    <property type="term" value="C:cytosol"/>
    <property type="evidence" value="ECO:0007669"/>
    <property type="project" value="TreeGrafter"/>
</dbReference>
<gene>
    <name evidence="7" type="primary">aroK</name>
    <name evidence="8" type="ORF">D6B99_16860</name>
</gene>
<organism evidence="8 9">
    <name type="scientific">Arachidicoccus soli</name>
    <dbReference type="NCBI Taxonomy" id="2341117"/>
    <lineage>
        <taxon>Bacteria</taxon>
        <taxon>Pseudomonadati</taxon>
        <taxon>Bacteroidota</taxon>
        <taxon>Chitinophagia</taxon>
        <taxon>Chitinophagales</taxon>
        <taxon>Chitinophagaceae</taxon>
        <taxon>Arachidicoccus</taxon>
    </lineage>
</organism>
<dbReference type="InterPro" id="IPR027417">
    <property type="entry name" value="P-loop_NTPase"/>
</dbReference>
<dbReference type="GO" id="GO:0009073">
    <property type="term" value="P:aromatic amino acid family biosynthetic process"/>
    <property type="evidence" value="ECO:0007669"/>
    <property type="project" value="UniProtKB-KW"/>
</dbReference>
<keyword evidence="6 7" id="KW-0057">Aromatic amino acid biosynthesis</keyword>
<dbReference type="UniPathway" id="UPA00053">
    <property type="reaction ID" value="UER00088"/>
</dbReference>
<keyword evidence="3 7" id="KW-0547">Nucleotide-binding</keyword>
<dbReference type="Proteomes" id="UP000266118">
    <property type="component" value="Chromosome"/>
</dbReference>
<comment type="caution">
    <text evidence="7">Lacks conserved residue(s) required for the propagation of feature annotation.</text>
</comment>
<keyword evidence="7" id="KW-0963">Cytoplasm</keyword>